<evidence type="ECO:0000313" key="3">
    <source>
        <dbReference type="Proteomes" id="UP000588111"/>
    </source>
</evidence>
<proteinExistence type="predicted"/>
<sequence length="242" mass="25524">MSLLGNLVSQVARSAMDPEDAKRNPVNQRINPRRTGGLGDILGGVLGGGNQPSGYNPQQYERRADNGFGLDDIIGGLTGANQRGGMSSGAGGLGDILGSVLGGQATGGRTSRSGFGGKGMLIAALMPMVLSWIKRNGGLSGALSKITGMGYDNQARSWMSNQEANDNLDPNEITRLFDESEIQQVATHTGANEMEVRQGLAELLPEVMNQLTPNGNLDNEPEANEEIDQIMNQLSSRLGTLK</sequence>
<dbReference type="AlphaFoldDB" id="A0A839TCJ0"/>
<dbReference type="EMBL" id="JACHXL010000003">
    <property type="protein sequence ID" value="MBB3107067.1"/>
    <property type="molecule type" value="Genomic_DNA"/>
</dbReference>
<dbReference type="Gene3D" id="1.10.10.690">
    <property type="entry name" value="YidB-like"/>
    <property type="match status" value="1"/>
</dbReference>
<dbReference type="InterPro" id="IPR027405">
    <property type="entry name" value="YidB-like"/>
</dbReference>
<accession>A0A839TCJ0</accession>
<dbReference type="SUPFAM" id="SSF140804">
    <property type="entry name" value="YidB-like"/>
    <property type="match status" value="1"/>
</dbReference>
<name>A0A839TCJ0_9GAMM</name>
<organism evidence="2 3">
    <name type="scientific">Psychrobacter luti</name>
    <dbReference type="NCBI Taxonomy" id="198481"/>
    <lineage>
        <taxon>Bacteria</taxon>
        <taxon>Pseudomonadati</taxon>
        <taxon>Pseudomonadota</taxon>
        <taxon>Gammaproteobacteria</taxon>
        <taxon>Moraxellales</taxon>
        <taxon>Moraxellaceae</taxon>
        <taxon>Psychrobacter</taxon>
    </lineage>
</organism>
<protein>
    <submittedName>
        <fullName evidence="2">Uncharacterized protein YidB (DUF937 family)</fullName>
    </submittedName>
</protein>
<dbReference type="Pfam" id="PF20159">
    <property type="entry name" value="YidB"/>
    <property type="match status" value="1"/>
</dbReference>
<keyword evidence="3" id="KW-1185">Reference proteome</keyword>
<evidence type="ECO:0000313" key="2">
    <source>
        <dbReference type="EMBL" id="MBB3107067.1"/>
    </source>
</evidence>
<evidence type="ECO:0000256" key="1">
    <source>
        <dbReference type="SAM" id="MobiDB-lite"/>
    </source>
</evidence>
<comment type="caution">
    <text evidence="2">The sequence shown here is derived from an EMBL/GenBank/DDBJ whole genome shotgun (WGS) entry which is preliminary data.</text>
</comment>
<reference evidence="2 3" key="1">
    <citation type="submission" date="2020-08" db="EMBL/GenBank/DDBJ databases">
        <title>Genomic Encyclopedia of Type Strains, Phase III (KMG-III): the genomes of soil and plant-associated and newly described type strains.</title>
        <authorList>
            <person name="Whitman W."/>
        </authorList>
    </citation>
    <scope>NUCLEOTIDE SEQUENCE [LARGE SCALE GENOMIC DNA]</scope>
    <source>
        <strain evidence="2 3">CECT 5885</strain>
    </source>
</reference>
<feature type="region of interest" description="Disordered" evidence="1">
    <location>
        <begin position="13"/>
        <end position="43"/>
    </location>
</feature>
<dbReference type="RefSeq" id="WP_183620403.1">
    <property type="nucleotide sequence ID" value="NZ_CAJHAH010000003.1"/>
</dbReference>
<gene>
    <name evidence="2" type="ORF">FHS24_001584</name>
</gene>
<dbReference type="InterPro" id="IPR045372">
    <property type="entry name" value="YidB"/>
</dbReference>
<dbReference type="Proteomes" id="UP000588111">
    <property type="component" value="Unassembled WGS sequence"/>
</dbReference>